<evidence type="ECO:0000313" key="3">
    <source>
        <dbReference type="Proteomes" id="UP000729913"/>
    </source>
</evidence>
<evidence type="ECO:0000256" key="1">
    <source>
        <dbReference type="SAM" id="MobiDB-lite"/>
    </source>
</evidence>
<reference evidence="2" key="1">
    <citation type="submission" date="2020-03" db="EMBL/GenBank/DDBJ databases">
        <authorList>
            <person name="Chebbi M.A."/>
            <person name="Drezen J.M."/>
        </authorList>
    </citation>
    <scope>NUCLEOTIDE SEQUENCE</scope>
    <source>
        <tissue evidence="2">Whole body</tissue>
    </source>
</reference>
<keyword evidence="3" id="KW-1185">Reference proteome</keyword>
<protein>
    <submittedName>
        <fullName evidence="2">Uncharacterized protein</fullName>
    </submittedName>
</protein>
<dbReference type="Proteomes" id="UP000729913">
    <property type="component" value="Unassembled WGS sequence"/>
</dbReference>
<proteinExistence type="predicted"/>
<feature type="region of interest" description="Disordered" evidence="1">
    <location>
        <begin position="37"/>
        <end position="56"/>
    </location>
</feature>
<gene>
    <name evidence="2" type="ORF">G9C98_005783</name>
</gene>
<comment type="caution">
    <text evidence="2">The sequence shown here is derived from an EMBL/GenBank/DDBJ whole genome shotgun (WGS) entry which is preliminary data.</text>
</comment>
<feature type="compositionally biased region" description="Basic and acidic residues" evidence="1">
    <location>
        <begin position="37"/>
        <end position="50"/>
    </location>
</feature>
<dbReference type="AlphaFoldDB" id="A0A8J5QNQ3"/>
<accession>A0A8J5QNQ3</accession>
<evidence type="ECO:0000313" key="2">
    <source>
        <dbReference type="EMBL" id="KAG8037573.1"/>
    </source>
</evidence>
<dbReference type="OrthoDB" id="8185227at2759"/>
<dbReference type="EMBL" id="JAAOIC020000047">
    <property type="protein sequence ID" value="KAG8037573.1"/>
    <property type="molecule type" value="Genomic_DNA"/>
</dbReference>
<organism evidence="2 3">
    <name type="scientific">Cotesia typhae</name>
    <dbReference type="NCBI Taxonomy" id="2053667"/>
    <lineage>
        <taxon>Eukaryota</taxon>
        <taxon>Metazoa</taxon>
        <taxon>Ecdysozoa</taxon>
        <taxon>Arthropoda</taxon>
        <taxon>Hexapoda</taxon>
        <taxon>Insecta</taxon>
        <taxon>Pterygota</taxon>
        <taxon>Neoptera</taxon>
        <taxon>Endopterygota</taxon>
        <taxon>Hymenoptera</taxon>
        <taxon>Apocrita</taxon>
        <taxon>Ichneumonoidea</taxon>
        <taxon>Braconidae</taxon>
        <taxon>Microgastrinae</taxon>
        <taxon>Cotesia</taxon>
    </lineage>
</organism>
<reference evidence="2" key="2">
    <citation type="submission" date="2021-04" db="EMBL/GenBank/DDBJ databases">
        <title>Genome-wide patterns of bracovirus chromosomal integration into multiple host tissues during parasitism.</title>
        <authorList>
            <person name="Chebbi M.A.C."/>
        </authorList>
    </citation>
    <scope>NUCLEOTIDE SEQUENCE</scope>
    <source>
        <tissue evidence="2">Whole body</tissue>
    </source>
</reference>
<name>A0A8J5QNQ3_9HYME</name>
<sequence>MSSKINTVLFDPGGSDVSCGCSGVDELKAKAYRNDAKTGDNYNERSKLSEPKYSPKVLEGLDGPRLRSYNGRINKWLPEQDFTKSVGNLTGYGMTEYLRAVEEELNCEKDEKPRTSYQRDYTKKKLPVDLKRFHRKRINLNTPDLSTFNFDLNKYWKSPFNNEFNGKDLCQRVACGQY</sequence>